<feature type="transmembrane region" description="Helical" evidence="6">
    <location>
        <begin position="391"/>
        <end position="415"/>
    </location>
</feature>
<dbReference type="GO" id="GO:0005886">
    <property type="term" value="C:plasma membrane"/>
    <property type="evidence" value="ECO:0007669"/>
    <property type="project" value="UniProtKB-SubCell"/>
</dbReference>
<dbReference type="EMBL" id="JACHHD010000009">
    <property type="protein sequence ID" value="MBB5185015.1"/>
    <property type="molecule type" value="Genomic_DNA"/>
</dbReference>
<organism evidence="7 8">
    <name type="scientific">Faecalicoccus acidiformans</name>
    <dbReference type="NCBI Taxonomy" id="915173"/>
    <lineage>
        <taxon>Bacteria</taxon>
        <taxon>Bacillati</taxon>
        <taxon>Bacillota</taxon>
        <taxon>Erysipelotrichia</taxon>
        <taxon>Erysipelotrichales</taxon>
        <taxon>Erysipelotrichaceae</taxon>
        <taxon>Faecalicoccus</taxon>
    </lineage>
</organism>
<comment type="caution">
    <text evidence="7">The sequence shown here is derived from an EMBL/GenBank/DDBJ whole genome shotgun (WGS) entry which is preliminary data.</text>
</comment>
<feature type="transmembrane region" description="Helical" evidence="6">
    <location>
        <begin position="92"/>
        <end position="112"/>
    </location>
</feature>
<feature type="transmembrane region" description="Helical" evidence="6">
    <location>
        <begin position="118"/>
        <end position="136"/>
    </location>
</feature>
<dbReference type="PANTHER" id="PTHR30250">
    <property type="entry name" value="PST FAMILY PREDICTED COLANIC ACID TRANSPORTER"/>
    <property type="match status" value="1"/>
</dbReference>
<dbReference type="AlphaFoldDB" id="A0A7W8D3T5"/>
<feature type="transmembrane region" description="Helical" evidence="6">
    <location>
        <begin position="20"/>
        <end position="40"/>
    </location>
</feature>
<name>A0A7W8D3T5_9FIRM</name>
<keyword evidence="4 6" id="KW-1133">Transmembrane helix</keyword>
<evidence type="ECO:0000256" key="4">
    <source>
        <dbReference type="ARBA" id="ARBA00022989"/>
    </source>
</evidence>
<dbReference type="PANTHER" id="PTHR30250:SF11">
    <property type="entry name" value="O-ANTIGEN TRANSPORTER-RELATED"/>
    <property type="match status" value="1"/>
</dbReference>
<protein>
    <submittedName>
        <fullName evidence="7">O-antigen/teichoic acid export membrane protein</fullName>
    </submittedName>
</protein>
<evidence type="ECO:0000256" key="6">
    <source>
        <dbReference type="SAM" id="Phobius"/>
    </source>
</evidence>
<feature type="transmembrane region" description="Helical" evidence="6">
    <location>
        <begin position="157"/>
        <end position="175"/>
    </location>
</feature>
<feature type="transmembrane region" description="Helical" evidence="6">
    <location>
        <begin position="365"/>
        <end position="385"/>
    </location>
</feature>
<feature type="transmembrane region" description="Helical" evidence="6">
    <location>
        <begin position="333"/>
        <end position="353"/>
    </location>
</feature>
<reference evidence="7 8" key="1">
    <citation type="submission" date="2020-08" db="EMBL/GenBank/DDBJ databases">
        <title>Genomic Encyclopedia of Type Strains, Phase IV (KMG-IV): sequencing the most valuable type-strain genomes for metagenomic binning, comparative biology and taxonomic classification.</title>
        <authorList>
            <person name="Goeker M."/>
        </authorList>
    </citation>
    <scope>NUCLEOTIDE SEQUENCE [LARGE SCALE GENOMIC DNA]</scope>
    <source>
        <strain evidence="7 8">DSM 26963</strain>
    </source>
</reference>
<keyword evidence="3 6" id="KW-0812">Transmembrane</keyword>
<sequence>MNKFLQEKLVSTKSISKSSFFWSAFSATLNSFQTTVLLLFITRSGSIEDSSIFVIAYAVGNLLLTVGKFGVRNYQVTDQEKKYSDQEYIDSRKITVAFMILATVVYIFYGIINNNYSAYKALCMLFICGFKMIDAYEDVYHGKLQQIGRLDIASKALSLRYVLFYVLFIITYLLFNNLLLSSLICFCFNAFIFIYTNFGLLRTFFSKTISTAKNIKHLLVELFPLALTSILIMYLANAPKYLIDGVVSDSVQTNFNIVFMPVFVIALFGTYIFNPMIKGLSELYQSKDYKKFNITILKLILLIVFITGIVVVIGDLIGLKILSIIYGVDVNDWTLIFTFLLVAGGILAILNLMNIVYTIFRQQKLLTLIFLIGSIIFVILGGFVLTTFGLLGVSILFCCILGLVLIMLLGFMFLIMKINVE</sequence>
<keyword evidence="5 6" id="KW-0472">Membrane</keyword>
<evidence type="ECO:0000256" key="1">
    <source>
        <dbReference type="ARBA" id="ARBA00004651"/>
    </source>
</evidence>
<feature type="transmembrane region" description="Helical" evidence="6">
    <location>
        <begin position="294"/>
        <end position="313"/>
    </location>
</feature>
<feature type="transmembrane region" description="Helical" evidence="6">
    <location>
        <begin position="181"/>
        <end position="205"/>
    </location>
</feature>
<feature type="transmembrane region" description="Helical" evidence="6">
    <location>
        <begin position="217"/>
        <end position="235"/>
    </location>
</feature>
<evidence type="ECO:0000256" key="5">
    <source>
        <dbReference type="ARBA" id="ARBA00023136"/>
    </source>
</evidence>
<accession>A0A7W8D3T5</accession>
<evidence type="ECO:0000313" key="8">
    <source>
        <dbReference type="Proteomes" id="UP000521313"/>
    </source>
</evidence>
<evidence type="ECO:0000256" key="3">
    <source>
        <dbReference type="ARBA" id="ARBA00022692"/>
    </source>
</evidence>
<dbReference type="RefSeq" id="WP_183375497.1">
    <property type="nucleotide sequence ID" value="NZ_CAWVLV010000039.1"/>
</dbReference>
<evidence type="ECO:0000256" key="2">
    <source>
        <dbReference type="ARBA" id="ARBA00022475"/>
    </source>
</evidence>
<proteinExistence type="predicted"/>
<dbReference type="Proteomes" id="UP000521313">
    <property type="component" value="Unassembled WGS sequence"/>
</dbReference>
<gene>
    <name evidence="7" type="ORF">HNQ43_001063</name>
</gene>
<feature type="transmembrane region" description="Helical" evidence="6">
    <location>
        <begin position="255"/>
        <end position="273"/>
    </location>
</feature>
<evidence type="ECO:0000313" key="7">
    <source>
        <dbReference type="EMBL" id="MBB5185015.1"/>
    </source>
</evidence>
<keyword evidence="2" id="KW-1003">Cell membrane</keyword>
<dbReference type="InterPro" id="IPR050833">
    <property type="entry name" value="Poly_Biosynth_Transport"/>
</dbReference>
<comment type="subcellular location">
    <subcellularLocation>
        <location evidence="1">Cell membrane</location>
        <topology evidence="1">Multi-pass membrane protein</topology>
    </subcellularLocation>
</comment>
<feature type="transmembrane region" description="Helical" evidence="6">
    <location>
        <begin position="52"/>
        <end position="71"/>
    </location>
</feature>